<evidence type="ECO:0000256" key="6">
    <source>
        <dbReference type="ARBA" id="ARBA00023239"/>
    </source>
</evidence>
<dbReference type="InterPro" id="IPR018129">
    <property type="entry name" value="PEP_COase_Lys_AS"/>
</dbReference>
<accession>A0A2T0QBZ6</accession>
<sequence length="908" mass="99322">MVWTTLAKVIGMADSSVLSSHQPSRPAEGDAAGAVGAERDSARQQMPDPLRADVRLLGAMLGTVLEQYGGPELLEDVERLRRAVIDVRGARADDAAVAELVAAWPLERADEVARAFTVYFHLTNLAEEHQRIRSLRRRDDSAGPPRESLADTVARIREGEGEERLTELVDSMEFRPVLTAHPTEARRRAVATAIQRISLLLGEFNDPRNGSAETSEIRRRMLEEIDLLWRTAQLRSTKLDPLDEVRTAMAAFDETIFRVVPAIYRALDTALDPAGAGLRPALAPAFVRYGSWIGGDRDGNPYVTHQVTREAISIQSEHVLRALENAAVRIGRSLTVAEESTPPSADVAGALAAAQAAQPALLAQLAARSPQEPHRQLLLYAAERIRATRERDADLAYRGPEELLADLRTVQESLAGAGAVRQAHGELQHLIWQLETFGFHLAELEIRQHSAVHARALAELRAGGDRSAETEEVLATLRVVAWIQDRFGVDACRRYVVSFTRSADDVAAVYELAERAMPAGKAPVLDVVPLFETGEDLAASPTVLDGMLALSPVAHRLESTGRRMEVMLGYSDSAKDVGPVSATLRLYDAQANLAAWARRHGITLTLFHGRGGALGRGGGPANRAVLAQAPGSVDGRFKVTEQGEVIFARYGHGAIARRHVEQVGSAVLLASTREVRERAERAAERFRALADRIAESAHRSYRELIDTEGFAAWFAQVSPLEEIGELRLGSRPARRSAARGLDDLRAIPWVFAWTQTRVNLPGWYGLGSGLAAGGDLEELRAAYAEWPLFASLLDNAEMSLAKTDRQIAARYLALGDRADLTERVLAEYDRTRELVLRVTQHTRLLENRTVLSRAVDLRNPYVDALSHLQLRALKALRAGVADDAERVRVQKLLLLTVNGVAAGLQNTG</sequence>
<evidence type="ECO:0000313" key="12">
    <source>
        <dbReference type="EMBL" id="PRY01432.1"/>
    </source>
</evidence>
<dbReference type="EMBL" id="PVZC01000001">
    <property type="protein sequence ID" value="PRY01432.1"/>
    <property type="molecule type" value="Genomic_DNA"/>
</dbReference>
<dbReference type="GO" id="GO:0005829">
    <property type="term" value="C:cytosol"/>
    <property type="evidence" value="ECO:0007669"/>
    <property type="project" value="TreeGrafter"/>
</dbReference>
<evidence type="ECO:0000256" key="7">
    <source>
        <dbReference type="ARBA" id="ARBA00023300"/>
    </source>
</evidence>
<keyword evidence="5 9" id="KW-0460">Magnesium</keyword>
<dbReference type="PRINTS" id="PR00150">
    <property type="entry name" value="PEPCARBXLASE"/>
</dbReference>
<evidence type="ECO:0000256" key="8">
    <source>
        <dbReference type="ARBA" id="ARBA00048995"/>
    </source>
</evidence>
<keyword evidence="12" id="KW-0670">Pyruvate</keyword>
<dbReference type="InterPro" id="IPR022805">
    <property type="entry name" value="PEP_COase_bac/pln-type"/>
</dbReference>
<evidence type="ECO:0000256" key="9">
    <source>
        <dbReference type="HAMAP-Rule" id="MF_00595"/>
    </source>
</evidence>
<keyword evidence="13" id="KW-1185">Reference proteome</keyword>
<dbReference type="SUPFAM" id="SSF51621">
    <property type="entry name" value="Phosphoenolpyruvate/pyruvate domain"/>
    <property type="match status" value="1"/>
</dbReference>
<evidence type="ECO:0000256" key="10">
    <source>
        <dbReference type="PROSITE-ProRule" id="PRU10111"/>
    </source>
</evidence>
<evidence type="ECO:0000256" key="2">
    <source>
        <dbReference type="ARBA" id="ARBA00008346"/>
    </source>
</evidence>
<dbReference type="InterPro" id="IPR021135">
    <property type="entry name" value="PEP_COase"/>
</dbReference>
<dbReference type="GO" id="GO:0006107">
    <property type="term" value="P:oxaloacetate metabolic process"/>
    <property type="evidence" value="ECO:0007669"/>
    <property type="project" value="UniProtKB-UniRule"/>
</dbReference>
<reference evidence="12 13" key="1">
    <citation type="submission" date="2018-03" db="EMBL/GenBank/DDBJ databases">
        <title>Genomic Encyclopedia of Archaeal and Bacterial Type Strains, Phase II (KMG-II): from individual species to whole genera.</title>
        <authorList>
            <person name="Goeker M."/>
        </authorList>
    </citation>
    <scope>NUCLEOTIDE SEQUENCE [LARGE SCALE GENOMIC DNA]</scope>
    <source>
        <strain evidence="12 13">DSM 45601</strain>
    </source>
</reference>
<evidence type="ECO:0000256" key="5">
    <source>
        <dbReference type="ARBA" id="ARBA00022842"/>
    </source>
</evidence>
<comment type="cofactor">
    <cofactor evidence="9">
        <name>Mg(2+)</name>
        <dbReference type="ChEBI" id="CHEBI:18420"/>
    </cofactor>
</comment>
<keyword evidence="6 9" id="KW-0456">Lyase</keyword>
<name>A0A2T0QBZ6_9ACTN</name>
<dbReference type="GO" id="GO:0008964">
    <property type="term" value="F:phosphoenolpyruvate carboxylase activity"/>
    <property type="evidence" value="ECO:0007669"/>
    <property type="project" value="UniProtKB-UniRule"/>
</dbReference>
<feature type="region of interest" description="Disordered" evidence="11">
    <location>
        <begin position="17"/>
        <end position="48"/>
    </location>
</feature>
<comment type="caution">
    <text evidence="12">The sequence shown here is derived from an EMBL/GenBank/DDBJ whole genome shotgun (WGS) entry which is preliminary data.</text>
</comment>
<gene>
    <name evidence="9" type="primary">ppc</name>
    <name evidence="12" type="ORF">CLV72_10114</name>
</gene>
<dbReference type="GO" id="GO:0000287">
    <property type="term" value="F:magnesium ion binding"/>
    <property type="evidence" value="ECO:0007669"/>
    <property type="project" value="UniProtKB-UniRule"/>
</dbReference>
<comment type="function">
    <text evidence="1 9">Forms oxaloacetate, a four-carbon dicarboxylic acid source for the tricarboxylic acid cycle.</text>
</comment>
<comment type="similarity">
    <text evidence="2 9">Belongs to the PEPCase type 1 family.</text>
</comment>
<feature type="active site" evidence="9">
    <location>
        <position position="575"/>
    </location>
</feature>
<evidence type="ECO:0000313" key="13">
    <source>
        <dbReference type="Proteomes" id="UP000237846"/>
    </source>
</evidence>
<keyword evidence="7 9" id="KW-0120">Carbon dioxide fixation</keyword>
<dbReference type="GO" id="GO:0015977">
    <property type="term" value="P:carbon fixation"/>
    <property type="evidence" value="ECO:0007669"/>
    <property type="project" value="UniProtKB-UniRule"/>
</dbReference>
<dbReference type="GO" id="GO:0006099">
    <property type="term" value="P:tricarboxylic acid cycle"/>
    <property type="evidence" value="ECO:0007669"/>
    <property type="project" value="InterPro"/>
</dbReference>
<dbReference type="AlphaFoldDB" id="A0A2T0QBZ6"/>
<evidence type="ECO:0000256" key="1">
    <source>
        <dbReference type="ARBA" id="ARBA00003670"/>
    </source>
</evidence>
<feature type="active site" evidence="9 10">
    <location>
        <position position="181"/>
    </location>
</feature>
<proteinExistence type="inferred from homology"/>
<evidence type="ECO:0000256" key="11">
    <source>
        <dbReference type="SAM" id="MobiDB-lite"/>
    </source>
</evidence>
<dbReference type="PANTHER" id="PTHR30523:SF6">
    <property type="entry name" value="PHOSPHOENOLPYRUVATE CARBOXYLASE"/>
    <property type="match status" value="1"/>
</dbReference>
<dbReference type="HAMAP" id="MF_00595">
    <property type="entry name" value="PEPcase_type1"/>
    <property type="match status" value="1"/>
</dbReference>
<dbReference type="PANTHER" id="PTHR30523">
    <property type="entry name" value="PHOSPHOENOLPYRUVATE CARBOXYLASE"/>
    <property type="match status" value="1"/>
</dbReference>
<dbReference type="Pfam" id="PF00311">
    <property type="entry name" value="PEPcase"/>
    <property type="match status" value="2"/>
</dbReference>
<dbReference type="Proteomes" id="UP000237846">
    <property type="component" value="Unassembled WGS sequence"/>
</dbReference>
<protein>
    <recommendedName>
        <fullName evidence="4 9">Phosphoenolpyruvate carboxylase</fullName>
        <shortName evidence="9">PEPC</shortName>
        <shortName evidence="9">PEPCase</shortName>
        <ecNumber evidence="3 9">4.1.1.31</ecNumber>
    </recommendedName>
</protein>
<dbReference type="InterPro" id="IPR015813">
    <property type="entry name" value="Pyrv/PenolPyrv_kinase-like_dom"/>
</dbReference>
<evidence type="ECO:0000256" key="3">
    <source>
        <dbReference type="ARBA" id="ARBA00012305"/>
    </source>
</evidence>
<organism evidence="12 13">
    <name type="scientific">Allonocardiopsis opalescens</name>
    <dbReference type="NCBI Taxonomy" id="1144618"/>
    <lineage>
        <taxon>Bacteria</taxon>
        <taxon>Bacillati</taxon>
        <taxon>Actinomycetota</taxon>
        <taxon>Actinomycetes</taxon>
        <taxon>Streptosporangiales</taxon>
        <taxon>Allonocardiopsis</taxon>
    </lineage>
</organism>
<dbReference type="Gene3D" id="1.20.1440.90">
    <property type="entry name" value="Phosphoenolpyruvate/pyruvate domain"/>
    <property type="match status" value="1"/>
</dbReference>
<evidence type="ECO:0000256" key="4">
    <source>
        <dbReference type="ARBA" id="ARBA00022419"/>
    </source>
</evidence>
<dbReference type="EC" id="4.1.1.31" evidence="3 9"/>
<comment type="subunit">
    <text evidence="9">Homotetramer.</text>
</comment>
<comment type="catalytic activity">
    <reaction evidence="8 9">
        <text>oxaloacetate + phosphate = phosphoenolpyruvate + hydrogencarbonate</text>
        <dbReference type="Rhea" id="RHEA:28370"/>
        <dbReference type="ChEBI" id="CHEBI:16452"/>
        <dbReference type="ChEBI" id="CHEBI:17544"/>
        <dbReference type="ChEBI" id="CHEBI:43474"/>
        <dbReference type="ChEBI" id="CHEBI:58702"/>
        <dbReference type="EC" id="4.1.1.31"/>
    </reaction>
</comment>
<dbReference type="PROSITE" id="PS00781">
    <property type="entry name" value="PEPCASE_1"/>
    <property type="match status" value="1"/>
</dbReference>